<protein>
    <submittedName>
        <fullName evidence="2">Chemotaxis protein chel</fullName>
    </submittedName>
</protein>
<evidence type="ECO:0000313" key="3">
    <source>
        <dbReference type="Proteomes" id="UP000309450"/>
    </source>
</evidence>
<dbReference type="AlphaFoldDB" id="A0A4S3MSI2"/>
<dbReference type="Pfam" id="PF10135">
    <property type="entry name" value="Rod-binding"/>
    <property type="match status" value="1"/>
</dbReference>
<feature type="domain" description="Flagellar protein FlgJ N-terminal" evidence="1">
    <location>
        <begin position="47"/>
        <end position="87"/>
    </location>
</feature>
<dbReference type="Proteomes" id="UP000309450">
    <property type="component" value="Unassembled WGS sequence"/>
</dbReference>
<dbReference type="OrthoDB" id="7690273at2"/>
<sequence length="95" mass="9711">MDLPPINPHTRIPPAMPTESALRAKALELEAAFLSEMLRHAGLGEAGGESGFDGGAGEAQFASFLRDEQARAMAGAGGIGLAESLFRAMKGAGDA</sequence>
<dbReference type="EMBL" id="SSND01000001">
    <property type="protein sequence ID" value="THD85529.1"/>
    <property type="molecule type" value="Genomic_DNA"/>
</dbReference>
<organism evidence="2 3">
    <name type="scientific">Aliigemmobacter aestuarii</name>
    <dbReference type="NCBI Taxonomy" id="1445661"/>
    <lineage>
        <taxon>Bacteria</taxon>
        <taxon>Pseudomonadati</taxon>
        <taxon>Pseudomonadota</taxon>
        <taxon>Alphaproteobacteria</taxon>
        <taxon>Rhodobacterales</taxon>
        <taxon>Paracoccaceae</taxon>
        <taxon>Aliigemmobacter</taxon>
    </lineage>
</organism>
<name>A0A4S3MSI2_9RHOB</name>
<evidence type="ECO:0000259" key="1">
    <source>
        <dbReference type="Pfam" id="PF10135"/>
    </source>
</evidence>
<dbReference type="InterPro" id="IPR019301">
    <property type="entry name" value="Flagellar_prot_FlgJ_N"/>
</dbReference>
<accession>A0A4S3MSI2</accession>
<keyword evidence="3" id="KW-1185">Reference proteome</keyword>
<proteinExistence type="predicted"/>
<evidence type="ECO:0000313" key="2">
    <source>
        <dbReference type="EMBL" id="THD85529.1"/>
    </source>
</evidence>
<gene>
    <name evidence="2" type="ORF">E7811_07500</name>
</gene>
<comment type="caution">
    <text evidence="2">The sequence shown here is derived from an EMBL/GenBank/DDBJ whole genome shotgun (WGS) entry which is preliminary data.</text>
</comment>
<reference evidence="2 3" key="1">
    <citation type="submission" date="2019-04" db="EMBL/GenBank/DDBJ databases">
        <title>Draft genome sequence of Gemmobacter aestuarii sp. nov.</title>
        <authorList>
            <person name="Hameed A."/>
            <person name="Lin S.-Y."/>
            <person name="Shahina M."/>
            <person name="Lai W.-A."/>
            <person name="Young C.-C."/>
        </authorList>
    </citation>
    <scope>NUCLEOTIDE SEQUENCE [LARGE SCALE GENOMIC DNA]</scope>
    <source>
        <strain evidence="2 3">CC-PW-75</strain>
    </source>
</reference>